<feature type="transmembrane region" description="Helical" evidence="1">
    <location>
        <begin position="106"/>
        <end position="126"/>
    </location>
</feature>
<gene>
    <name evidence="3" type="ORF">PBAT_11805</name>
</gene>
<keyword evidence="1" id="KW-0812">Transmembrane</keyword>
<dbReference type="InterPro" id="IPR006976">
    <property type="entry name" value="VanZ-like"/>
</dbReference>
<evidence type="ECO:0000256" key="1">
    <source>
        <dbReference type="SAM" id="Phobius"/>
    </source>
</evidence>
<evidence type="ECO:0000313" key="4">
    <source>
        <dbReference type="Proteomes" id="UP000077355"/>
    </source>
</evidence>
<keyword evidence="1" id="KW-1133">Transmembrane helix</keyword>
<protein>
    <recommendedName>
        <fullName evidence="2">VanZ-like domain-containing protein</fullName>
    </recommendedName>
</protein>
<sequence>MKLTKLINGIMVPILFAGYMYVLIKVILFKFGTMDVNFLRGQMQRNLRNPENMIERLQSGNLSPMKEISRNMYHLSGHGLINLVGNIALFIPFGIFLLLMSTRMTFIRVFLLSLGLSLSLECAQVLFEIGTFDVDDLILNVSGGLIGFVIFKVCLKCKGGRKIKNR</sequence>
<dbReference type="PANTHER" id="PTHR36834">
    <property type="entry name" value="MEMBRANE PROTEIN-RELATED"/>
    <property type="match status" value="1"/>
</dbReference>
<dbReference type="OrthoDB" id="4822551at2"/>
<dbReference type="InterPro" id="IPR053150">
    <property type="entry name" value="Teicoplanin_resist-assoc"/>
</dbReference>
<comment type="caution">
    <text evidence="3">The sequence shown here is derived from an EMBL/GenBank/DDBJ whole genome shotgun (WGS) entry which is preliminary data.</text>
</comment>
<keyword evidence="4" id="KW-1185">Reference proteome</keyword>
<dbReference type="RefSeq" id="WP_068649767.1">
    <property type="nucleotide sequence ID" value="NZ_CP043611.1"/>
</dbReference>
<name>A0A168NAY7_9BACL</name>
<dbReference type="AlphaFoldDB" id="A0A168NAY7"/>
<feature type="transmembrane region" description="Helical" evidence="1">
    <location>
        <begin position="138"/>
        <end position="155"/>
    </location>
</feature>
<reference evidence="3 4" key="1">
    <citation type="submission" date="2016-03" db="EMBL/GenBank/DDBJ databases">
        <title>Draft genome sequence of Paenibacillus antarcticus CECT 5836.</title>
        <authorList>
            <person name="Shin S.-K."/>
            <person name="Yi H."/>
        </authorList>
    </citation>
    <scope>NUCLEOTIDE SEQUENCE [LARGE SCALE GENOMIC DNA]</scope>
    <source>
        <strain evidence="3 4">CECT 5836</strain>
    </source>
</reference>
<feature type="transmembrane region" description="Helical" evidence="1">
    <location>
        <begin position="79"/>
        <end position="99"/>
    </location>
</feature>
<feature type="transmembrane region" description="Helical" evidence="1">
    <location>
        <begin position="7"/>
        <end position="29"/>
    </location>
</feature>
<evidence type="ECO:0000313" key="3">
    <source>
        <dbReference type="EMBL" id="OAB45596.1"/>
    </source>
</evidence>
<proteinExistence type="predicted"/>
<dbReference type="Pfam" id="PF04892">
    <property type="entry name" value="VanZ"/>
    <property type="match status" value="1"/>
</dbReference>
<dbReference type="PANTHER" id="PTHR36834:SF1">
    <property type="entry name" value="INTEGRAL MEMBRANE PROTEIN"/>
    <property type="match status" value="1"/>
</dbReference>
<organism evidence="3 4">
    <name type="scientific">Paenibacillus antarcticus</name>
    <dbReference type="NCBI Taxonomy" id="253703"/>
    <lineage>
        <taxon>Bacteria</taxon>
        <taxon>Bacillati</taxon>
        <taxon>Bacillota</taxon>
        <taxon>Bacilli</taxon>
        <taxon>Bacillales</taxon>
        <taxon>Paenibacillaceae</taxon>
        <taxon>Paenibacillus</taxon>
    </lineage>
</organism>
<keyword evidence="1" id="KW-0472">Membrane</keyword>
<dbReference type="Proteomes" id="UP000077355">
    <property type="component" value="Unassembled WGS sequence"/>
</dbReference>
<dbReference type="EMBL" id="LVJI01000016">
    <property type="protein sequence ID" value="OAB45596.1"/>
    <property type="molecule type" value="Genomic_DNA"/>
</dbReference>
<feature type="domain" description="VanZ-like" evidence="2">
    <location>
        <begin position="16"/>
        <end position="154"/>
    </location>
</feature>
<accession>A0A168NAY7</accession>
<evidence type="ECO:0000259" key="2">
    <source>
        <dbReference type="Pfam" id="PF04892"/>
    </source>
</evidence>